<dbReference type="InterPro" id="IPR019734">
    <property type="entry name" value="TPR_rpt"/>
</dbReference>
<sequence length="379" mass="42446">MTDASLFMRFSGVLLDTWRKGLDRFATHSAPKPPEETDPELLYVRARGLARAGDYDTASRLFVRAGELAPTMAEALEAQGEILDIEGKPEQAMSKYEAVRKLRSQIRDSAPDRPFVLRQRRRFTAEIAAYTSVLHSIRRHTLPHIARGNAYLAEGRPKEALNDYNDILRWKPNHPDVMALKGEALAMLGEHDKALQAFDVAVAGRSKNPDILSGRAISRLAVGRLDQADADWRRQLELLPAEHASARGCVALRLADYEKALPEWERALEKEPHDPYWQLYRLTALHRLDRSAGPIQIDTIDVWPQPLLALHAAKLTADEVLACADTPERRAEALFQIGVLALPSDPAEARKRFNEVVEKAPPSMIEYAAARHELARLGS</sequence>
<evidence type="ECO:0000256" key="3">
    <source>
        <dbReference type="PROSITE-ProRule" id="PRU00339"/>
    </source>
</evidence>
<dbReference type="STRING" id="225324.SAMN02745126_01007"/>
<feature type="repeat" description="TPR" evidence="3">
    <location>
        <begin position="141"/>
        <end position="174"/>
    </location>
</feature>
<name>A0A1T4KJE7_9HYPH</name>
<dbReference type="Gene3D" id="1.25.40.10">
    <property type="entry name" value="Tetratricopeptide repeat domain"/>
    <property type="match status" value="3"/>
</dbReference>
<dbReference type="EMBL" id="FUWJ01000001">
    <property type="protein sequence ID" value="SJZ42521.1"/>
    <property type="molecule type" value="Genomic_DNA"/>
</dbReference>
<dbReference type="Pfam" id="PF13432">
    <property type="entry name" value="TPR_16"/>
    <property type="match status" value="3"/>
</dbReference>
<accession>A0A1T4KJE7</accession>
<keyword evidence="5" id="KW-1185">Reference proteome</keyword>
<dbReference type="PANTHER" id="PTHR44858:SF1">
    <property type="entry name" value="UDP-N-ACETYLGLUCOSAMINE--PEPTIDE N-ACETYLGLUCOSAMINYLTRANSFERASE SPINDLY-RELATED"/>
    <property type="match status" value="1"/>
</dbReference>
<dbReference type="PROSITE" id="PS50005">
    <property type="entry name" value="TPR"/>
    <property type="match status" value="2"/>
</dbReference>
<gene>
    <name evidence="4" type="ORF">SAMN02745126_01007</name>
</gene>
<dbReference type="SUPFAM" id="SSF48452">
    <property type="entry name" value="TPR-like"/>
    <property type="match status" value="3"/>
</dbReference>
<reference evidence="5" key="1">
    <citation type="submission" date="2017-02" db="EMBL/GenBank/DDBJ databases">
        <authorList>
            <person name="Varghese N."/>
            <person name="Submissions S."/>
        </authorList>
    </citation>
    <scope>NUCLEOTIDE SEQUENCE [LARGE SCALE GENOMIC DNA]</scope>
    <source>
        <strain evidence="5">ATCC 27094</strain>
    </source>
</reference>
<dbReference type="InterPro" id="IPR050498">
    <property type="entry name" value="Ycf3"/>
</dbReference>
<organism evidence="4 5">
    <name type="scientific">Enhydrobacter aerosaccus</name>
    <dbReference type="NCBI Taxonomy" id="225324"/>
    <lineage>
        <taxon>Bacteria</taxon>
        <taxon>Pseudomonadati</taxon>
        <taxon>Pseudomonadota</taxon>
        <taxon>Alphaproteobacteria</taxon>
        <taxon>Hyphomicrobiales</taxon>
        <taxon>Enhydrobacter</taxon>
    </lineage>
</organism>
<evidence type="ECO:0000256" key="2">
    <source>
        <dbReference type="ARBA" id="ARBA00022803"/>
    </source>
</evidence>
<dbReference type="Pfam" id="PF13174">
    <property type="entry name" value="TPR_6"/>
    <property type="match status" value="1"/>
</dbReference>
<dbReference type="PANTHER" id="PTHR44858">
    <property type="entry name" value="TETRATRICOPEPTIDE REPEAT PROTEIN 6"/>
    <property type="match status" value="1"/>
</dbReference>
<dbReference type="InterPro" id="IPR011990">
    <property type="entry name" value="TPR-like_helical_dom_sf"/>
</dbReference>
<keyword evidence="2 3" id="KW-0802">TPR repeat</keyword>
<evidence type="ECO:0000313" key="4">
    <source>
        <dbReference type="EMBL" id="SJZ42521.1"/>
    </source>
</evidence>
<dbReference type="RefSeq" id="WP_085932682.1">
    <property type="nucleotide sequence ID" value="NZ_FUWJ01000001.1"/>
</dbReference>
<keyword evidence="1" id="KW-0677">Repeat</keyword>
<dbReference type="SMART" id="SM00028">
    <property type="entry name" value="TPR"/>
    <property type="match status" value="5"/>
</dbReference>
<feature type="repeat" description="TPR" evidence="3">
    <location>
        <begin position="241"/>
        <end position="274"/>
    </location>
</feature>
<proteinExistence type="predicted"/>
<dbReference type="OrthoDB" id="465636at2"/>
<protein>
    <submittedName>
        <fullName evidence="4">Tetratricopeptide repeat-containing protein</fullName>
    </submittedName>
</protein>
<dbReference type="Proteomes" id="UP000190092">
    <property type="component" value="Unassembled WGS sequence"/>
</dbReference>
<evidence type="ECO:0000313" key="5">
    <source>
        <dbReference type="Proteomes" id="UP000190092"/>
    </source>
</evidence>
<evidence type="ECO:0000256" key="1">
    <source>
        <dbReference type="ARBA" id="ARBA00022737"/>
    </source>
</evidence>
<dbReference type="AlphaFoldDB" id="A0A1T4KJE7"/>